<dbReference type="InterPro" id="IPR011333">
    <property type="entry name" value="SKP1/BTB/POZ_sf"/>
</dbReference>
<sequence length="163" mass="18774">ELWLDDGNIVLIANNVAFRVYQGILKDCSDVFRKRLKSMDQSDERFEDCPVISIEGDPADLRHLFLVLFRRRNYFTQGDEPQTVPFTILASLIRAAHLYDVKDVLNDAMVRLQRYYTCHLDEWDDQTARKRHVSAVLSDAVTVLEISRLTGTPSLLLPAFIDC</sequence>
<keyword evidence="3" id="KW-1185">Reference proteome</keyword>
<organism evidence="2 3">
    <name type="scientific">Lentinus tigrinus ALCF2SS1-6</name>
    <dbReference type="NCBI Taxonomy" id="1328759"/>
    <lineage>
        <taxon>Eukaryota</taxon>
        <taxon>Fungi</taxon>
        <taxon>Dikarya</taxon>
        <taxon>Basidiomycota</taxon>
        <taxon>Agaricomycotina</taxon>
        <taxon>Agaricomycetes</taxon>
        <taxon>Polyporales</taxon>
        <taxon>Polyporaceae</taxon>
        <taxon>Lentinus</taxon>
    </lineage>
</organism>
<evidence type="ECO:0000313" key="2">
    <source>
        <dbReference type="EMBL" id="RPD65581.1"/>
    </source>
</evidence>
<gene>
    <name evidence="2" type="ORF">L227DRAFT_468433</name>
</gene>
<feature type="domain" description="BTB" evidence="1">
    <location>
        <begin position="7"/>
        <end position="77"/>
    </location>
</feature>
<dbReference type="PROSITE" id="PS50097">
    <property type="entry name" value="BTB"/>
    <property type="match status" value="1"/>
</dbReference>
<protein>
    <recommendedName>
        <fullName evidence="1">BTB domain-containing protein</fullName>
    </recommendedName>
</protein>
<proteinExistence type="predicted"/>
<dbReference type="EMBL" id="ML122252">
    <property type="protein sequence ID" value="RPD65581.1"/>
    <property type="molecule type" value="Genomic_DNA"/>
</dbReference>
<dbReference type="AlphaFoldDB" id="A0A5C2SQ08"/>
<dbReference type="InterPro" id="IPR000210">
    <property type="entry name" value="BTB/POZ_dom"/>
</dbReference>
<feature type="non-terminal residue" evidence="2">
    <location>
        <position position="1"/>
    </location>
</feature>
<name>A0A5C2SQ08_9APHY</name>
<dbReference type="STRING" id="1328759.A0A5C2SQ08"/>
<accession>A0A5C2SQ08</accession>
<dbReference type="OrthoDB" id="2800059at2759"/>
<feature type="non-terminal residue" evidence="2">
    <location>
        <position position="163"/>
    </location>
</feature>
<evidence type="ECO:0000313" key="3">
    <source>
        <dbReference type="Proteomes" id="UP000313359"/>
    </source>
</evidence>
<reference evidence="2" key="1">
    <citation type="journal article" date="2018" name="Genome Biol. Evol.">
        <title>Genomics and development of Lentinus tigrinus, a white-rot wood-decaying mushroom with dimorphic fruiting bodies.</title>
        <authorList>
            <person name="Wu B."/>
            <person name="Xu Z."/>
            <person name="Knudson A."/>
            <person name="Carlson A."/>
            <person name="Chen N."/>
            <person name="Kovaka S."/>
            <person name="LaButti K."/>
            <person name="Lipzen A."/>
            <person name="Pennachio C."/>
            <person name="Riley R."/>
            <person name="Schakwitz W."/>
            <person name="Umezawa K."/>
            <person name="Ohm R.A."/>
            <person name="Grigoriev I.V."/>
            <person name="Nagy L.G."/>
            <person name="Gibbons J."/>
            <person name="Hibbett D."/>
        </authorList>
    </citation>
    <scope>NUCLEOTIDE SEQUENCE [LARGE SCALE GENOMIC DNA]</scope>
    <source>
        <strain evidence="2">ALCF2SS1-6</strain>
    </source>
</reference>
<dbReference type="Gene3D" id="3.30.710.10">
    <property type="entry name" value="Potassium Channel Kv1.1, Chain A"/>
    <property type="match status" value="1"/>
</dbReference>
<dbReference type="Proteomes" id="UP000313359">
    <property type="component" value="Unassembled WGS sequence"/>
</dbReference>
<evidence type="ECO:0000259" key="1">
    <source>
        <dbReference type="PROSITE" id="PS50097"/>
    </source>
</evidence>